<evidence type="ECO:0000256" key="8">
    <source>
        <dbReference type="ARBA" id="ARBA00023033"/>
    </source>
</evidence>
<comment type="pathway">
    <text evidence="2">Secondary metabolite biosynthesis.</text>
</comment>
<dbReference type="PRINTS" id="PR00463">
    <property type="entry name" value="EP450I"/>
</dbReference>
<protein>
    <submittedName>
        <fullName evidence="11">Cytochrome P450</fullName>
    </submittedName>
</protein>
<dbReference type="CDD" id="cd11065">
    <property type="entry name" value="CYP64-like"/>
    <property type="match status" value="1"/>
</dbReference>
<keyword evidence="12" id="KW-1185">Reference proteome</keyword>
<dbReference type="PANTHER" id="PTHR46300">
    <property type="entry name" value="P450, PUTATIVE (EUROFUNG)-RELATED-RELATED"/>
    <property type="match status" value="1"/>
</dbReference>
<evidence type="ECO:0000256" key="9">
    <source>
        <dbReference type="PIRSR" id="PIRSR602401-1"/>
    </source>
</evidence>
<evidence type="ECO:0000313" key="11">
    <source>
        <dbReference type="EMBL" id="KAF9483544.1"/>
    </source>
</evidence>
<dbReference type="Pfam" id="PF00067">
    <property type="entry name" value="p450"/>
    <property type="match status" value="1"/>
</dbReference>
<dbReference type="OrthoDB" id="3934656at2759"/>
<evidence type="ECO:0000256" key="4">
    <source>
        <dbReference type="ARBA" id="ARBA00022617"/>
    </source>
</evidence>
<dbReference type="PROSITE" id="PS00086">
    <property type="entry name" value="CYTOCHROME_P450"/>
    <property type="match status" value="1"/>
</dbReference>
<dbReference type="GO" id="GO:0020037">
    <property type="term" value="F:heme binding"/>
    <property type="evidence" value="ECO:0007669"/>
    <property type="project" value="InterPro"/>
</dbReference>
<dbReference type="Gene3D" id="1.10.630.10">
    <property type="entry name" value="Cytochrome P450"/>
    <property type="match status" value="1"/>
</dbReference>
<dbReference type="InterPro" id="IPR002401">
    <property type="entry name" value="Cyt_P450_E_grp-I"/>
</dbReference>
<reference evidence="11" key="1">
    <citation type="submission" date="2020-11" db="EMBL/GenBank/DDBJ databases">
        <authorList>
            <consortium name="DOE Joint Genome Institute"/>
            <person name="Ahrendt S."/>
            <person name="Riley R."/>
            <person name="Andreopoulos W."/>
            <person name="Labutti K."/>
            <person name="Pangilinan J."/>
            <person name="Ruiz-Duenas F.J."/>
            <person name="Barrasa J.M."/>
            <person name="Sanchez-Garcia M."/>
            <person name="Camarero S."/>
            <person name="Miyauchi S."/>
            <person name="Serrano A."/>
            <person name="Linde D."/>
            <person name="Babiker R."/>
            <person name="Drula E."/>
            <person name="Ayuso-Fernandez I."/>
            <person name="Pacheco R."/>
            <person name="Padilla G."/>
            <person name="Ferreira P."/>
            <person name="Barriuso J."/>
            <person name="Kellner H."/>
            <person name="Castanera R."/>
            <person name="Alfaro M."/>
            <person name="Ramirez L."/>
            <person name="Pisabarro A.G."/>
            <person name="Kuo A."/>
            <person name="Tritt A."/>
            <person name="Lipzen A."/>
            <person name="He G."/>
            <person name="Yan M."/>
            <person name="Ng V."/>
            <person name="Cullen D."/>
            <person name="Martin F."/>
            <person name="Rosso M.-N."/>
            <person name="Henrissat B."/>
            <person name="Hibbett D."/>
            <person name="Martinez A.T."/>
            <person name="Grigoriev I.V."/>
        </authorList>
    </citation>
    <scope>NUCLEOTIDE SEQUENCE</scope>
    <source>
        <strain evidence="11">CIRM-BRFM 674</strain>
    </source>
</reference>
<dbReference type="PRINTS" id="PR00385">
    <property type="entry name" value="P450"/>
</dbReference>
<dbReference type="GO" id="GO:0005506">
    <property type="term" value="F:iron ion binding"/>
    <property type="evidence" value="ECO:0007669"/>
    <property type="project" value="InterPro"/>
</dbReference>
<gene>
    <name evidence="11" type="ORF">BDN70DRAFT_799455</name>
</gene>
<evidence type="ECO:0000256" key="3">
    <source>
        <dbReference type="ARBA" id="ARBA00010617"/>
    </source>
</evidence>
<name>A0A9P5Z9F5_9AGAR</name>
<keyword evidence="7 9" id="KW-0408">Iron</keyword>
<evidence type="ECO:0000256" key="2">
    <source>
        <dbReference type="ARBA" id="ARBA00005179"/>
    </source>
</evidence>
<evidence type="ECO:0000256" key="6">
    <source>
        <dbReference type="ARBA" id="ARBA00023002"/>
    </source>
</evidence>
<comment type="similarity">
    <text evidence="3 10">Belongs to the cytochrome P450 family.</text>
</comment>
<evidence type="ECO:0000256" key="1">
    <source>
        <dbReference type="ARBA" id="ARBA00001971"/>
    </source>
</evidence>
<feature type="binding site" description="axial binding residue" evidence="9">
    <location>
        <position position="400"/>
    </location>
    <ligand>
        <name>heme</name>
        <dbReference type="ChEBI" id="CHEBI:30413"/>
    </ligand>
    <ligandPart>
        <name>Fe</name>
        <dbReference type="ChEBI" id="CHEBI:18248"/>
    </ligandPart>
</feature>
<evidence type="ECO:0000256" key="7">
    <source>
        <dbReference type="ARBA" id="ARBA00023004"/>
    </source>
</evidence>
<dbReference type="Proteomes" id="UP000807469">
    <property type="component" value="Unassembled WGS sequence"/>
</dbReference>
<proteinExistence type="inferred from homology"/>
<dbReference type="AlphaFoldDB" id="A0A9P5Z9F5"/>
<evidence type="ECO:0000313" key="12">
    <source>
        <dbReference type="Proteomes" id="UP000807469"/>
    </source>
</evidence>
<accession>A0A9P5Z9F5</accession>
<organism evidence="11 12">
    <name type="scientific">Pholiota conissans</name>
    <dbReference type="NCBI Taxonomy" id="109636"/>
    <lineage>
        <taxon>Eukaryota</taxon>
        <taxon>Fungi</taxon>
        <taxon>Dikarya</taxon>
        <taxon>Basidiomycota</taxon>
        <taxon>Agaricomycotina</taxon>
        <taxon>Agaricomycetes</taxon>
        <taxon>Agaricomycetidae</taxon>
        <taxon>Agaricales</taxon>
        <taxon>Agaricineae</taxon>
        <taxon>Strophariaceae</taxon>
        <taxon>Pholiota</taxon>
    </lineage>
</organism>
<dbReference type="GO" id="GO:0016705">
    <property type="term" value="F:oxidoreductase activity, acting on paired donors, with incorporation or reduction of molecular oxygen"/>
    <property type="evidence" value="ECO:0007669"/>
    <property type="project" value="InterPro"/>
</dbReference>
<keyword evidence="8 10" id="KW-0503">Monooxygenase</keyword>
<dbReference type="EMBL" id="MU155152">
    <property type="protein sequence ID" value="KAF9483544.1"/>
    <property type="molecule type" value="Genomic_DNA"/>
</dbReference>
<dbReference type="InterPro" id="IPR017972">
    <property type="entry name" value="Cyt_P450_CS"/>
</dbReference>
<comment type="cofactor">
    <cofactor evidence="1 9">
        <name>heme</name>
        <dbReference type="ChEBI" id="CHEBI:30413"/>
    </cofactor>
</comment>
<dbReference type="PANTHER" id="PTHR46300:SF7">
    <property type="entry name" value="P450, PUTATIVE (EUROFUNG)-RELATED"/>
    <property type="match status" value="1"/>
</dbReference>
<dbReference type="InterPro" id="IPR001128">
    <property type="entry name" value="Cyt_P450"/>
</dbReference>
<comment type="caution">
    <text evidence="11">The sequence shown here is derived from an EMBL/GenBank/DDBJ whole genome shotgun (WGS) entry which is preliminary data.</text>
</comment>
<evidence type="ECO:0000256" key="5">
    <source>
        <dbReference type="ARBA" id="ARBA00022723"/>
    </source>
</evidence>
<dbReference type="InterPro" id="IPR050364">
    <property type="entry name" value="Cytochrome_P450_fung"/>
</dbReference>
<sequence>MYEFVFFVEVLTINKLSSKGSVLHFRVYWRHIIVLNSYAAGIQFLEKHSNIYSANRPDLAIIDMMGWGFNATLMRYGSRWRSHRRMYQQIFKPETVSHYDTIQTRKVVDFLCGLLKTPEDFVNHYRTLPGAVIMSAVYGHDGAQKNDCFVELAEAAIERLGYVLLPGTALVNMLPILRHIPTWFPGAGFKRFALESRNLVLQMRNIPLASVEMKMVSGTSYAGVSFTSPYLICISFQPLSTGLLAGADTVRFERICSVKTVTDFWQNTSVLGTFFSAMAMFPDVQAKAQKEIDLIIGSERLVNFEDRSSLPYIEALRREILRWRPVLPLGVMRAAGSDDVYNGHYIPKGATIIYNTWAMAHDPIKYSDPDSFNPARFFNKDGNLNEDEVSFAFGFGRRMCLGRHFAIATAWLAMATVLQNLNIRKKRDSSGHEIPISGRYGGEMLRHVFPFECSIEPRSTEARQIILDTAQHM</sequence>
<keyword evidence="5 9" id="KW-0479">Metal-binding</keyword>
<dbReference type="InterPro" id="IPR036396">
    <property type="entry name" value="Cyt_P450_sf"/>
</dbReference>
<evidence type="ECO:0000256" key="10">
    <source>
        <dbReference type="RuleBase" id="RU000461"/>
    </source>
</evidence>
<dbReference type="SUPFAM" id="SSF48264">
    <property type="entry name" value="Cytochrome P450"/>
    <property type="match status" value="1"/>
</dbReference>
<keyword evidence="4 9" id="KW-0349">Heme</keyword>
<dbReference type="GO" id="GO:0004497">
    <property type="term" value="F:monooxygenase activity"/>
    <property type="evidence" value="ECO:0007669"/>
    <property type="project" value="UniProtKB-KW"/>
</dbReference>
<keyword evidence="6 10" id="KW-0560">Oxidoreductase</keyword>